<feature type="domain" description="Heterokaryon incompatibility" evidence="1">
    <location>
        <begin position="128"/>
        <end position="270"/>
    </location>
</feature>
<dbReference type="InterPro" id="IPR010730">
    <property type="entry name" value="HET"/>
</dbReference>
<reference evidence="2 3" key="1">
    <citation type="submission" date="2020-01" db="EMBL/GenBank/DDBJ databases">
        <title>Identification and distribution of gene clusters putatively required for synthesis of sphingolipid metabolism inhibitors in phylogenetically diverse species of the filamentous fungus Fusarium.</title>
        <authorList>
            <person name="Kim H.-S."/>
            <person name="Busman M."/>
            <person name="Brown D.W."/>
            <person name="Divon H."/>
            <person name="Uhlig S."/>
            <person name="Proctor R.H."/>
        </authorList>
    </citation>
    <scope>NUCLEOTIDE SEQUENCE [LARGE SCALE GENOMIC DNA]</scope>
    <source>
        <strain evidence="2 3">NRRL 20459</strain>
    </source>
</reference>
<sequence length="859" mass="99235">MSRWHKPSCKTPDVVFEDGVPFCLSCHKSLDIERLVIEEKKSSPPWTVSPDEKFGELNLHWPESIPYWPHTSRARPQQSLEASGSHGVYDKSLDSSHFRLLCLSASKNDGSPIHATLETHPMDDCPEYETVSYCWGGENNDTERRNPVYIGDWWDVLLQTNNCNAMLLYLRPRRGIRVVWVDAICINQNDHVERETQVTLMGNIYQNCSRAVVYLGDDAVQPTVVETAAKRSYPTRYQLQDYERRLPGSAVRFRQLLERRYFQRVWVIQEVIQAPIVLLPVEGMEFTAGQLTGSLLNKKLDWSSTGVPWLQHICTGQVKSDRTLQRLLEQTRHSKATDPRDKVFALLGFMPPTQTLTPDYSASSLHVYIGTMAHLLLNDYCIEILTKSPGHRARSGAPSWLPEWTILDIGEQLFHLWGHPPQTHVTGTEHDYLNSYLVTRVEIEGLPRILIGSHSLGSRAMDRMVWHAQKTTVHATTCALSIPLVYLCEITSTPVEIFDPANNYDFRYYRNRPIFQIIMPGWTLFLCIACDTPLDEVIRPEPTRLFFLSSEHNIDLILFMKSLDTGSTYQLLKCYEFYSLAVVARQSPTPDIERFRVQMLNPPKSEIWPAHLNHVNDPNSYSTPHTVYEVLYELVDRFEALRRYSWAMWRKNGPHSGAQGEELNLHTIESYLLEMFRSLVIFPQDWDRNCESNTAEKIFSCPFFDWYLKFLLHSYPEYEELLQGNSPVEKLEDVDFMLVPAVPDHNWHKVHDTLFGCPSAAASARLAAMNEWHSWTLNEHSRYRVQPMKHLATYLRQSPYFEVFSMFNYCSRLVKEDVFSLATTMPPKAEYKSFTYCEWPEAFCGGDKVPGKVEHVTII</sequence>
<evidence type="ECO:0000313" key="2">
    <source>
        <dbReference type="EMBL" id="KAF4446148.1"/>
    </source>
</evidence>
<protein>
    <submittedName>
        <fullName evidence="2">Heterokaryon incompatibility HET-6</fullName>
    </submittedName>
</protein>
<organism evidence="2 3">
    <name type="scientific">Fusarium albosuccineum</name>
    <dbReference type="NCBI Taxonomy" id="1237068"/>
    <lineage>
        <taxon>Eukaryota</taxon>
        <taxon>Fungi</taxon>
        <taxon>Dikarya</taxon>
        <taxon>Ascomycota</taxon>
        <taxon>Pezizomycotina</taxon>
        <taxon>Sordariomycetes</taxon>
        <taxon>Hypocreomycetidae</taxon>
        <taxon>Hypocreales</taxon>
        <taxon>Nectriaceae</taxon>
        <taxon>Fusarium</taxon>
        <taxon>Fusarium decemcellulare species complex</taxon>
    </lineage>
</organism>
<name>A0A8H4NUS6_9HYPO</name>
<dbReference type="InterPro" id="IPR052895">
    <property type="entry name" value="HetReg/Transcr_Mod"/>
</dbReference>
<dbReference type="AlphaFoldDB" id="A0A8H4NUS6"/>
<dbReference type="PANTHER" id="PTHR24148">
    <property type="entry name" value="ANKYRIN REPEAT DOMAIN-CONTAINING PROTEIN 39 HOMOLOG-RELATED"/>
    <property type="match status" value="1"/>
</dbReference>
<dbReference type="OrthoDB" id="2157530at2759"/>
<dbReference type="Pfam" id="PF06985">
    <property type="entry name" value="HET"/>
    <property type="match status" value="1"/>
</dbReference>
<keyword evidence="3" id="KW-1185">Reference proteome</keyword>
<dbReference type="Proteomes" id="UP000554235">
    <property type="component" value="Unassembled WGS sequence"/>
</dbReference>
<dbReference type="EMBL" id="JAADYS010003559">
    <property type="protein sequence ID" value="KAF4446148.1"/>
    <property type="molecule type" value="Genomic_DNA"/>
</dbReference>
<comment type="caution">
    <text evidence="2">The sequence shown here is derived from an EMBL/GenBank/DDBJ whole genome shotgun (WGS) entry which is preliminary data.</text>
</comment>
<gene>
    <name evidence="2" type="ORF">FALBO_17100</name>
</gene>
<evidence type="ECO:0000313" key="3">
    <source>
        <dbReference type="Proteomes" id="UP000554235"/>
    </source>
</evidence>
<dbReference type="PANTHER" id="PTHR24148:SF81">
    <property type="entry name" value="HETEROKARYON INCOMPATIBILITY DOMAIN-CONTAINING PROTEIN"/>
    <property type="match status" value="1"/>
</dbReference>
<evidence type="ECO:0000259" key="1">
    <source>
        <dbReference type="Pfam" id="PF06985"/>
    </source>
</evidence>
<accession>A0A8H4NUS6</accession>
<proteinExistence type="predicted"/>